<evidence type="ECO:0000313" key="3">
    <source>
        <dbReference type="Proteomes" id="UP000321857"/>
    </source>
</evidence>
<sequence>MIMTLIALSAVSAAEPLPEAFDAGWKGQKVCEVLRDDAAMRVGRCTFPPGVGHERHWHRPHWGYIVQGGTMRITDAKGTVERKLMTGASWSSDGVGWHEVVNVGPETAIYLIIEPKPAR</sequence>
<dbReference type="AlphaFoldDB" id="A0A516IU60"/>
<dbReference type="OrthoDB" id="8480170at2"/>
<evidence type="ECO:0000259" key="1">
    <source>
        <dbReference type="Pfam" id="PF07883"/>
    </source>
</evidence>
<keyword evidence="3" id="KW-1185">Reference proteome</keyword>
<accession>A0A516IU60</accession>
<organism evidence="2 3">
    <name type="scientific">Sphingomonas xanthus</name>
    <dbReference type="NCBI Taxonomy" id="2594473"/>
    <lineage>
        <taxon>Bacteria</taxon>
        <taxon>Pseudomonadati</taxon>
        <taxon>Pseudomonadota</taxon>
        <taxon>Alphaproteobacteria</taxon>
        <taxon>Sphingomonadales</taxon>
        <taxon>Sphingomonadaceae</taxon>
        <taxon>Sphingomonas</taxon>
    </lineage>
</organism>
<dbReference type="EMBL" id="CP041659">
    <property type="protein sequence ID" value="QDP20410.1"/>
    <property type="molecule type" value="Genomic_DNA"/>
</dbReference>
<reference evidence="2 3" key="1">
    <citation type="submission" date="2019-07" db="EMBL/GenBank/DDBJ databases">
        <title>Sphingomonas AE3 Genome sequencing and assembly.</title>
        <authorList>
            <person name="Kim H."/>
        </authorList>
    </citation>
    <scope>NUCLEOTIDE SEQUENCE [LARGE SCALE GENOMIC DNA]</scope>
    <source>
        <strain evidence="2 3">AE3</strain>
    </source>
</reference>
<dbReference type="InterPro" id="IPR013096">
    <property type="entry name" value="Cupin_2"/>
</dbReference>
<dbReference type="Gene3D" id="2.60.120.10">
    <property type="entry name" value="Jelly Rolls"/>
    <property type="match status" value="1"/>
</dbReference>
<dbReference type="RefSeq" id="WP_147494858.1">
    <property type="nucleotide sequence ID" value="NZ_CP041659.1"/>
</dbReference>
<dbReference type="Pfam" id="PF07883">
    <property type="entry name" value="Cupin_2"/>
    <property type="match status" value="1"/>
</dbReference>
<dbReference type="InterPro" id="IPR011051">
    <property type="entry name" value="RmlC_Cupin_sf"/>
</dbReference>
<protein>
    <submittedName>
        <fullName evidence="2">Cupin domain-containing protein</fullName>
    </submittedName>
</protein>
<name>A0A516IU60_9SPHN</name>
<feature type="domain" description="Cupin type-2" evidence="1">
    <location>
        <begin position="44"/>
        <end position="113"/>
    </location>
</feature>
<dbReference type="Proteomes" id="UP000321857">
    <property type="component" value="Chromosome"/>
</dbReference>
<proteinExistence type="predicted"/>
<evidence type="ECO:0000313" key="2">
    <source>
        <dbReference type="EMBL" id="QDP20410.1"/>
    </source>
</evidence>
<dbReference type="InterPro" id="IPR014710">
    <property type="entry name" value="RmlC-like_jellyroll"/>
</dbReference>
<dbReference type="KEGG" id="sxa:FMM02_10875"/>
<gene>
    <name evidence="2" type="ORF">FMM02_10875</name>
</gene>
<dbReference type="SUPFAM" id="SSF51182">
    <property type="entry name" value="RmlC-like cupins"/>
    <property type="match status" value="1"/>
</dbReference>